<keyword evidence="6" id="KW-1185">Reference proteome</keyword>
<keyword evidence="5" id="KW-0489">Methyltransferase</keyword>
<evidence type="ECO:0000313" key="6">
    <source>
        <dbReference type="Proteomes" id="UP000256774"/>
    </source>
</evidence>
<evidence type="ECO:0000259" key="4">
    <source>
        <dbReference type="Pfam" id="PF21302"/>
    </source>
</evidence>
<dbReference type="InterPro" id="IPR013216">
    <property type="entry name" value="Methyltransf_11"/>
</dbReference>
<evidence type="ECO:0000256" key="1">
    <source>
        <dbReference type="PIRSR" id="PIRSR018249-1"/>
    </source>
</evidence>
<dbReference type="Pfam" id="PF08241">
    <property type="entry name" value="Methyltransf_11"/>
    <property type="match status" value="1"/>
</dbReference>
<dbReference type="AlphaFoldDB" id="A0A3E0H766"/>
<dbReference type="InterPro" id="IPR029063">
    <property type="entry name" value="SAM-dependent_MTases_sf"/>
</dbReference>
<feature type="binding site" evidence="1">
    <location>
        <position position="28"/>
    </location>
    <ligand>
        <name>Zn(2+)</name>
        <dbReference type="ChEBI" id="CHEBI:29105"/>
    </ligand>
</feature>
<evidence type="ECO:0000259" key="3">
    <source>
        <dbReference type="Pfam" id="PF08241"/>
    </source>
</evidence>
<proteinExistence type="predicted"/>
<dbReference type="RefSeq" id="WP_116208097.1">
    <property type="nucleotide sequence ID" value="NZ_QUNR01000002.1"/>
</dbReference>
<name>A0A3E0H766_9GAMM</name>
<keyword evidence="1" id="KW-0862">Zinc</keyword>
<feature type="domain" description="23S rRNA (guanine(745)-N(1))-methyltransferase N-terminal" evidence="4">
    <location>
        <begin position="4"/>
        <end position="52"/>
    </location>
</feature>
<dbReference type="InterPro" id="IPR016718">
    <property type="entry name" value="rRNA_m1G-MeTrfase_A_prd"/>
</dbReference>
<feature type="domain" description="Methyltransferase type 11" evidence="3">
    <location>
        <begin position="92"/>
        <end position="176"/>
    </location>
</feature>
<dbReference type="InterPro" id="IPR052939">
    <property type="entry name" value="23S_rRNA_MeTrnsfrase_RlmA"/>
</dbReference>
<accession>A0A3E0H766</accession>
<dbReference type="OrthoDB" id="108476at2"/>
<dbReference type="PANTHER" id="PTHR43460">
    <property type="entry name" value="METHYLTRANSFERASE"/>
    <property type="match status" value="1"/>
</dbReference>
<keyword evidence="1" id="KW-0479">Metal-binding</keyword>
<evidence type="ECO:0000256" key="2">
    <source>
        <dbReference type="PIRSR" id="PIRSR018249-2"/>
    </source>
</evidence>
<feature type="binding site" evidence="2">
    <location>
        <begin position="98"/>
        <end position="99"/>
    </location>
    <ligand>
        <name>S-adenosyl-L-methionine</name>
        <dbReference type="ChEBI" id="CHEBI:59789"/>
    </ligand>
</feature>
<organism evidence="5 6">
    <name type="scientific">Paraperlucidibaca baekdonensis</name>
    <dbReference type="NCBI Taxonomy" id="748120"/>
    <lineage>
        <taxon>Bacteria</taxon>
        <taxon>Pseudomonadati</taxon>
        <taxon>Pseudomonadota</taxon>
        <taxon>Gammaproteobacteria</taxon>
        <taxon>Moraxellales</taxon>
        <taxon>Moraxellaceae</taxon>
        <taxon>Paraperlucidibaca</taxon>
    </lineage>
</organism>
<dbReference type="Pfam" id="PF21302">
    <property type="entry name" value="Zn_ribbon_RlmA"/>
    <property type="match status" value="1"/>
</dbReference>
<dbReference type="GO" id="GO:0032259">
    <property type="term" value="P:methylation"/>
    <property type="evidence" value="ECO:0007669"/>
    <property type="project" value="UniProtKB-KW"/>
</dbReference>
<reference evidence="5 6" key="1">
    <citation type="submission" date="2018-08" db="EMBL/GenBank/DDBJ databases">
        <title>Genomic Encyclopedia of Type Strains, Phase IV (KMG-IV): sequencing the most valuable type-strain genomes for metagenomic binning, comparative biology and taxonomic classification.</title>
        <authorList>
            <person name="Goeker M."/>
        </authorList>
    </citation>
    <scope>NUCLEOTIDE SEQUENCE [LARGE SCALE GENOMIC DNA]</scope>
    <source>
        <strain evidence="5 6">DSM 26022</strain>
    </source>
</reference>
<feature type="binding site" evidence="2">
    <location>
        <position position="183"/>
    </location>
    <ligand>
        <name>S-adenosyl-L-methionine</name>
        <dbReference type="ChEBI" id="CHEBI:59789"/>
    </ligand>
</feature>
<protein>
    <submittedName>
        <fullName evidence="5">23S rRNA m(1)G-745 methyltransferase</fullName>
    </submittedName>
</protein>
<feature type="binding site" evidence="1">
    <location>
        <position position="32"/>
    </location>
    <ligand>
        <name>Zn(2+)</name>
        <dbReference type="ChEBI" id="CHEBI:29105"/>
    </ligand>
</feature>
<dbReference type="SUPFAM" id="SSF53335">
    <property type="entry name" value="S-adenosyl-L-methionine-dependent methyltransferases"/>
    <property type="match status" value="1"/>
</dbReference>
<dbReference type="PIRSF" id="PIRSF018249">
    <property type="entry name" value="MyrA_prd"/>
    <property type="match status" value="1"/>
</dbReference>
<dbReference type="InterPro" id="IPR048647">
    <property type="entry name" value="RlmA_N"/>
</dbReference>
<gene>
    <name evidence="5" type="ORF">DFR26_1277</name>
</gene>
<dbReference type="Gene3D" id="3.40.50.150">
    <property type="entry name" value="Vaccinia Virus protein VP39"/>
    <property type="match status" value="1"/>
</dbReference>
<keyword evidence="5" id="KW-0808">Transferase</keyword>
<dbReference type="PANTHER" id="PTHR43460:SF1">
    <property type="entry name" value="METHYLTRANSFERASE TYPE 11 DOMAIN-CONTAINING PROTEIN"/>
    <property type="match status" value="1"/>
</dbReference>
<evidence type="ECO:0000313" key="5">
    <source>
        <dbReference type="EMBL" id="REH39097.1"/>
    </source>
</evidence>
<comment type="caution">
    <text evidence="5">The sequence shown here is derived from an EMBL/GenBank/DDBJ whole genome shotgun (WGS) entry which is preliminary data.</text>
</comment>
<sequence length="274" mass="29493">MIAWQCPLCATDEALALSADGAARSYRCGAGHCFDVAREGYVNLLPVQQKKSLSPGDTLASLQARRRFLAGGYYQPLRDDLAQRLSSADVVIDVGCGEGYYSAAMATVAAQVIAFDIAKPAMRLAAKSYPDLRCAVASGAAVPLPDACADVLTSIFAPVPLAEMRRLLKPGGRALIVTPAPAHLFAYREALFGQVRDHEPSKFAEASQPHFQMVSQQEIRYDIGLNQAAIIDLLDMTPYAYKASPERRRQVAAMATLNTEAAFSVLVLTKPLSD</sequence>
<dbReference type="CDD" id="cd02440">
    <property type="entry name" value="AdoMet_MTases"/>
    <property type="match status" value="1"/>
</dbReference>
<feature type="binding site" evidence="2">
    <location>
        <position position="74"/>
    </location>
    <ligand>
        <name>S-adenosyl-L-methionine</name>
        <dbReference type="ChEBI" id="CHEBI:59789"/>
    </ligand>
</feature>
<dbReference type="EMBL" id="QUNR01000002">
    <property type="protein sequence ID" value="REH39097.1"/>
    <property type="molecule type" value="Genomic_DNA"/>
</dbReference>
<dbReference type="Proteomes" id="UP000256774">
    <property type="component" value="Unassembled WGS sequence"/>
</dbReference>
<keyword evidence="2" id="KW-0949">S-adenosyl-L-methionine</keyword>
<dbReference type="GO" id="GO:0046872">
    <property type="term" value="F:metal ion binding"/>
    <property type="evidence" value="ECO:0007669"/>
    <property type="project" value="UniProtKB-KW"/>
</dbReference>
<dbReference type="GO" id="GO:0008757">
    <property type="term" value="F:S-adenosylmethionine-dependent methyltransferase activity"/>
    <property type="evidence" value="ECO:0007669"/>
    <property type="project" value="InterPro"/>
</dbReference>